<organism evidence="3 4">
    <name type="scientific">Laodelphax striatellus</name>
    <name type="common">Small brown planthopper</name>
    <name type="synonym">Delphax striatella</name>
    <dbReference type="NCBI Taxonomy" id="195883"/>
    <lineage>
        <taxon>Eukaryota</taxon>
        <taxon>Metazoa</taxon>
        <taxon>Ecdysozoa</taxon>
        <taxon>Arthropoda</taxon>
        <taxon>Hexapoda</taxon>
        <taxon>Insecta</taxon>
        <taxon>Pterygota</taxon>
        <taxon>Neoptera</taxon>
        <taxon>Paraneoptera</taxon>
        <taxon>Hemiptera</taxon>
        <taxon>Auchenorrhyncha</taxon>
        <taxon>Fulgoroidea</taxon>
        <taxon>Delphacidae</taxon>
        <taxon>Criomorphinae</taxon>
        <taxon>Laodelphax</taxon>
    </lineage>
</organism>
<keyword evidence="1" id="KW-1133">Transmembrane helix</keyword>
<comment type="caution">
    <text evidence="3">The sequence shown here is derived from an EMBL/GenBank/DDBJ whole genome shotgun (WGS) entry which is preliminary data.</text>
</comment>
<feature type="transmembrane region" description="Helical" evidence="1">
    <location>
        <begin position="180"/>
        <end position="198"/>
    </location>
</feature>
<feature type="transmembrane region" description="Helical" evidence="1">
    <location>
        <begin position="384"/>
        <end position="402"/>
    </location>
</feature>
<dbReference type="InterPro" id="IPR056704">
    <property type="entry name" value="DUF7802"/>
</dbReference>
<dbReference type="AlphaFoldDB" id="A0A482WJL9"/>
<feature type="domain" description="DUF7802" evidence="2">
    <location>
        <begin position="22"/>
        <end position="402"/>
    </location>
</feature>
<evidence type="ECO:0000256" key="1">
    <source>
        <dbReference type="SAM" id="Phobius"/>
    </source>
</evidence>
<feature type="non-terminal residue" evidence="3">
    <location>
        <position position="1"/>
    </location>
</feature>
<dbReference type="EMBL" id="QKKF02033568">
    <property type="protein sequence ID" value="RZF33725.1"/>
    <property type="molecule type" value="Genomic_DNA"/>
</dbReference>
<feature type="transmembrane region" description="Helical" evidence="1">
    <location>
        <begin position="287"/>
        <end position="307"/>
    </location>
</feature>
<dbReference type="OrthoDB" id="188749at2759"/>
<dbReference type="PANTHER" id="PTHR35982">
    <property type="entry name" value="AGAP005361-PA"/>
    <property type="match status" value="1"/>
</dbReference>
<keyword evidence="1" id="KW-0472">Membrane</keyword>
<evidence type="ECO:0000259" key="2">
    <source>
        <dbReference type="Pfam" id="PF25085"/>
    </source>
</evidence>
<accession>A0A482WJL9</accession>
<protein>
    <recommendedName>
        <fullName evidence="2">DUF7802 domain-containing protein</fullName>
    </recommendedName>
</protein>
<gene>
    <name evidence="3" type="ORF">LSTR_LSTR007753</name>
</gene>
<feature type="transmembrane region" description="Helical" evidence="1">
    <location>
        <begin position="247"/>
        <end position="267"/>
    </location>
</feature>
<dbReference type="InParanoid" id="A0A482WJL9"/>
<name>A0A482WJL9_LAOST</name>
<feature type="transmembrane region" description="Helical" evidence="1">
    <location>
        <begin position="219"/>
        <end position="241"/>
    </location>
</feature>
<evidence type="ECO:0000313" key="4">
    <source>
        <dbReference type="Proteomes" id="UP000291343"/>
    </source>
</evidence>
<keyword evidence="4" id="KW-1185">Reference proteome</keyword>
<feature type="transmembrane region" description="Helical" evidence="1">
    <location>
        <begin position="109"/>
        <end position="127"/>
    </location>
</feature>
<evidence type="ECO:0000313" key="3">
    <source>
        <dbReference type="EMBL" id="RZF33725.1"/>
    </source>
</evidence>
<dbReference type="Pfam" id="PF25085">
    <property type="entry name" value="DUF7802"/>
    <property type="match status" value="1"/>
</dbReference>
<keyword evidence="1" id="KW-0812">Transmembrane</keyword>
<sequence>TNLSLKMSCEEDCCEDISFQGVWDWIIKFNDPFLLHKAQPTYLYSQASFIFGAAATLYHALKNGGRWPYLWFGTVLHGLVLEIICYIQPNVDNFWHSQTPIILLGRRLPLHIVFLYPCFIYQAMAAVANMRLSRWAEQWAVGATVVLIDMPYDIASVKFLHWTWHDTDPNIGDRHYWVPWNSYFFHCTFAASFIFWFNRSNGLGEINDKWSAKSFLIEVRRMLVASLLGAPGGVLVFILIYHPLHDIAGIHSEVTFFMMFSIVLLIVWSSDRSSNKSSITPAFRSRAILLTALLVHYSVFLLMVMFGKPEDEQSTGLHEPTGPCHETSPLQTALGMVLQKKKYLCVDDYEEGYFDFSCVPSGPPEGIKRWYTICGTAFQNRTEYVSIIATISIVAAGFFYNTHFKNVNQASKDLEIKKST</sequence>
<dbReference type="PANTHER" id="PTHR35982:SF1">
    <property type="entry name" value="SPIROCYCLASE, AVEC FAMILY"/>
    <property type="match status" value="1"/>
</dbReference>
<dbReference type="Proteomes" id="UP000291343">
    <property type="component" value="Unassembled WGS sequence"/>
</dbReference>
<reference evidence="3 4" key="1">
    <citation type="journal article" date="2017" name="Gigascience">
        <title>Genome sequence of the small brown planthopper, Laodelphax striatellus.</title>
        <authorList>
            <person name="Zhu J."/>
            <person name="Jiang F."/>
            <person name="Wang X."/>
            <person name="Yang P."/>
            <person name="Bao Y."/>
            <person name="Zhao W."/>
            <person name="Wang W."/>
            <person name="Lu H."/>
            <person name="Wang Q."/>
            <person name="Cui N."/>
            <person name="Li J."/>
            <person name="Chen X."/>
            <person name="Luo L."/>
            <person name="Yu J."/>
            <person name="Kang L."/>
            <person name="Cui F."/>
        </authorList>
    </citation>
    <scope>NUCLEOTIDE SEQUENCE [LARGE SCALE GENOMIC DNA]</scope>
    <source>
        <strain evidence="3">Lst14</strain>
    </source>
</reference>
<proteinExistence type="predicted"/>
<feature type="transmembrane region" description="Helical" evidence="1">
    <location>
        <begin position="42"/>
        <end position="61"/>
    </location>
</feature>
<feature type="transmembrane region" description="Helical" evidence="1">
    <location>
        <begin position="68"/>
        <end position="89"/>
    </location>
</feature>
<feature type="transmembrane region" description="Helical" evidence="1">
    <location>
        <begin position="139"/>
        <end position="160"/>
    </location>
</feature>